<evidence type="ECO:0000256" key="14">
    <source>
        <dbReference type="ARBA" id="ARBA00023113"/>
    </source>
</evidence>
<dbReference type="Pfam" id="PF13976">
    <property type="entry name" value="gag_pre-integrs"/>
    <property type="match status" value="1"/>
</dbReference>
<dbReference type="PANTHER" id="PTHR42648">
    <property type="entry name" value="TRANSPOSASE, PUTATIVE-RELATED"/>
    <property type="match status" value="1"/>
</dbReference>
<sequence length="291" mass="32719">MSQCRKTQPDTRGNNSKFSKNSKNNDWGLLSALMARTSEDDWYIDSGATNHMTKNKDWIQDFKGSAGERITVADNSNLMATGRGYVHVNLKTESKPKVISDVLHVPKLSTNLLSVSALTRKNLITVFDDLNCKVYLKDNCQIIGKPVVTGTNENGLYKLDTCRGNALVAVDNRQSHELWHKRLGHLNDRSMDLLQKGLATGIKFNNSDRKSCISCVMGKQTRLPFSHTGRQRACELLELLYADVCGPINDASWSGAKYIFVLVDDFSSMTFGYFMKNKSEVVKAFIEFKTW</sequence>
<accession>A0AAD9VI02</accession>
<comment type="caution">
    <text evidence="19">The sequence shown here is derived from an EMBL/GenBank/DDBJ whole genome shotgun (WGS) entry which is preliminary data.</text>
</comment>
<dbReference type="GO" id="GO:0006310">
    <property type="term" value="P:DNA recombination"/>
    <property type="evidence" value="ECO:0007669"/>
    <property type="project" value="UniProtKB-KW"/>
</dbReference>
<keyword evidence="13" id="KW-0548">Nucleotidyltransferase</keyword>
<keyword evidence="7" id="KW-0255">Endonuclease</keyword>
<dbReference type="InterPro" id="IPR012337">
    <property type="entry name" value="RNaseH-like_sf"/>
</dbReference>
<evidence type="ECO:0000256" key="1">
    <source>
        <dbReference type="ARBA" id="ARBA00002180"/>
    </source>
</evidence>
<evidence type="ECO:0000256" key="13">
    <source>
        <dbReference type="ARBA" id="ARBA00022932"/>
    </source>
</evidence>
<feature type="compositionally biased region" description="Polar residues" evidence="16">
    <location>
        <begin position="1"/>
        <end position="13"/>
    </location>
</feature>
<keyword evidence="13" id="KW-0808">Transferase</keyword>
<evidence type="ECO:0000256" key="11">
    <source>
        <dbReference type="ARBA" id="ARBA00022908"/>
    </source>
</evidence>
<keyword evidence="14" id="KW-0917">Virion maturation</keyword>
<dbReference type="GO" id="GO:0006508">
    <property type="term" value="P:proteolysis"/>
    <property type="evidence" value="ECO:0007669"/>
    <property type="project" value="UniProtKB-KW"/>
</dbReference>
<dbReference type="Gene3D" id="3.30.420.10">
    <property type="entry name" value="Ribonuclease H-like superfamily/Ribonuclease H"/>
    <property type="match status" value="1"/>
</dbReference>
<dbReference type="InterPro" id="IPR054722">
    <property type="entry name" value="PolX-like_BBD"/>
</dbReference>
<keyword evidence="11" id="KW-0229">DNA integration</keyword>
<dbReference type="GO" id="GO:0005524">
    <property type="term" value="F:ATP binding"/>
    <property type="evidence" value="ECO:0007669"/>
    <property type="project" value="UniProtKB-KW"/>
</dbReference>
<proteinExistence type="predicted"/>
<keyword evidence="2" id="KW-1188">Viral release from host cell</keyword>
<keyword evidence="9" id="KW-0067">ATP-binding</keyword>
<evidence type="ECO:0000313" key="19">
    <source>
        <dbReference type="EMBL" id="KAK2575254.1"/>
    </source>
</evidence>
<dbReference type="GO" id="GO:0046872">
    <property type="term" value="F:metal ion binding"/>
    <property type="evidence" value="ECO:0007669"/>
    <property type="project" value="UniProtKB-KW"/>
</dbReference>
<feature type="non-terminal residue" evidence="19">
    <location>
        <position position="291"/>
    </location>
</feature>
<evidence type="ECO:0000256" key="10">
    <source>
        <dbReference type="ARBA" id="ARBA00022842"/>
    </source>
</evidence>
<dbReference type="GO" id="GO:0008233">
    <property type="term" value="F:peptidase activity"/>
    <property type="evidence" value="ECO:0007669"/>
    <property type="project" value="UniProtKB-KW"/>
</dbReference>
<dbReference type="GO" id="GO:0003887">
    <property type="term" value="F:DNA-directed DNA polymerase activity"/>
    <property type="evidence" value="ECO:0007669"/>
    <property type="project" value="UniProtKB-KW"/>
</dbReference>
<evidence type="ECO:0000256" key="2">
    <source>
        <dbReference type="ARBA" id="ARBA00022612"/>
    </source>
</evidence>
<dbReference type="InterPro" id="IPR025724">
    <property type="entry name" value="GAG-pre-integrase_dom"/>
</dbReference>
<feature type="domain" description="Retrovirus-related Pol polyprotein from transposon TNT 1-94-like beta-barrel" evidence="18">
    <location>
        <begin position="42"/>
        <end position="122"/>
    </location>
</feature>
<gene>
    <name evidence="19" type="ORF">KPH14_001337</name>
</gene>
<organism evidence="19 20">
    <name type="scientific">Odynerus spinipes</name>
    <dbReference type="NCBI Taxonomy" id="1348599"/>
    <lineage>
        <taxon>Eukaryota</taxon>
        <taxon>Metazoa</taxon>
        <taxon>Ecdysozoa</taxon>
        <taxon>Arthropoda</taxon>
        <taxon>Hexapoda</taxon>
        <taxon>Insecta</taxon>
        <taxon>Pterygota</taxon>
        <taxon>Neoptera</taxon>
        <taxon>Endopterygota</taxon>
        <taxon>Hymenoptera</taxon>
        <taxon>Apocrita</taxon>
        <taxon>Aculeata</taxon>
        <taxon>Vespoidea</taxon>
        <taxon>Vespidae</taxon>
        <taxon>Eumeninae</taxon>
        <taxon>Odynerus</taxon>
    </lineage>
</organism>
<keyword evidence="12" id="KW-0695">RNA-directed DNA polymerase</keyword>
<dbReference type="GO" id="GO:0015074">
    <property type="term" value="P:DNA integration"/>
    <property type="evidence" value="ECO:0007669"/>
    <property type="project" value="UniProtKB-KW"/>
</dbReference>
<evidence type="ECO:0000259" key="18">
    <source>
        <dbReference type="Pfam" id="PF22936"/>
    </source>
</evidence>
<dbReference type="GO" id="GO:0003964">
    <property type="term" value="F:RNA-directed DNA polymerase activity"/>
    <property type="evidence" value="ECO:0007669"/>
    <property type="project" value="UniProtKB-KW"/>
</dbReference>
<evidence type="ECO:0000256" key="5">
    <source>
        <dbReference type="ARBA" id="ARBA00022723"/>
    </source>
</evidence>
<dbReference type="Pfam" id="PF22936">
    <property type="entry name" value="Pol_BBD"/>
    <property type="match status" value="1"/>
</dbReference>
<dbReference type="GO" id="GO:0003676">
    <property type="term" value="F:nucleic acid binding"/>
    <property type="evidence" value="ECO:0007669"/>
    <property type="project" value="InterPro"/>
</dbReference>
<evidence type="ECO:0000256" key="6">
    <source>
        <dbReference type="ARBA" id="ARBA00022741"/>
    </source>
</evidence>
<keyword evidence="13" id="KW-0239">DNA-directed DNA polymerase</keyword>
<protein>
    <recommendedName>
        <fullName evidence="21">GAG-pre-integrase domain-containing protein</fullName>
    </recommendedName>
</protein>
<evidence type="ECO:0000256" key="16">
    <source>
        <dbReference type="SAM" id="MobiDB-lite"/>
    </source>
</evidence>
<dbReference type="Proteomes" id="UP001258017">
    <property type="component" value="Unassembled WGS sequence"/>
</dbReference>
<keyword evidence="4" id="KW-0540">Nuclease</keyword>
<evidence type="ECO:0000256" key="3">
    <source>
        <dbReference type="ARBA" id="ARBA00022670"/>
    </source>
</evidence>
<evidence type="ECO:0000313" key="20">
    <source>
        <dbReference type="Proteomes" id="UP001258017"/>
    </source>
</evidence>
<evidence type="ECO:0000256" key="7">
    <source>
        <dbReference type="ARBA" id="ARBA00022759"/>
    </source>
</evidence>
<feature type="domain" description="GAG-pre-integrase" evidence="17">
    <location>
        <begin position="155"/>
        <end position="220"/>
    </location>
</feature>
<dbReference type="GO" id="GO:0004519">
    <property type="term" value="F:endonuclease activity"/>
    <property type="evidence" value="ECO:0007669"/>
    <property type="project" value="UniProtKB-KW"/>
</dbReference>
<keyword evidence="20" id="KW-1185">Reference proteome</keyword>
<dbReference type="InterPro" id="IPR039537">
    <property type="entry name" value="Retrotran_Ty1/copia-like"/>
</dbReference>
<evidence type="ECO:0000259" key="17">
    <source>
        <dbReference type="Pfam" id="PF13976"/>
    </source>
</evidence>
<dbReference type="InterPro" id="IPR036397">
    <property type="entry name" value="RNaseH_sf"/>
</dbReference>
<keyword evidence="3" id="KW-0645">Protease</keyword>
<reference evidence="19" key="1">
    <citation type="submission" date="2021-08" db="EMBL/GenBank/DDBJ databases">
        <authorList>
            <person name="Misof B."/>
            <person name="Oliver O."/>
            <person name="Podsiadlowski L."/>
            <person name="Donath A."/>
            <person name="Peters R."/>
            <person name="Mayer C."/>
            <person name="Rust J."/>
            <person name="Gunkel S."/>
            <person name="Lesny P."/>
            <person name="Martin S."/>
            <person name="Oeyen J.P."/>
            <person name="Petersen M."/>
            <person name="Panagiotis P."/>
            <person name="Wilbrandt J."/>
            <person name="Tanja T."/>
        </authorList>
    </citation>
    <scope>NUCLEOTIDE SEQUENCE</scope>
    <source>
        <strain evidence="19">GBR_01_08_01A</strain>
        <tissue evidence="19">Thorax + abdomen</tissue>
    </source>
</reference>
<keyword evidence="8" id="KW-0378">Hydrolase</keyword>
<evidence type="ECO:0008006" key="21">
    <source>
        <dbReference type="Google" id="ProtNLM"/>
    </source>
</evidence>
<evidence type="ECO:0000256" key="4">
    <source>
        <dbReference type="ARBA" id="ARBA00022722"/>
    </source>
</evidence>
<keyword evidence="15" id="KW-0233">DNA recombination</keyword>
<reference evidence="19" key="2">
    <citation type="journal article" date="2023" name="Commun. Biol.">
        <title>Intrasexual cuticular hydrocarbon dimorphism in a wasp sheds light on hydrocarbon biosynthesis genes in Hymenoptera.</title>
        <authorList>
            <person name="Moris V.C."/>
            <person name="Podsiadlowski L."/>
            <person name="Martin S."/>
            <person name="Oeyen J.P."/>
            <person name="Donath A."/>
            <person name="Petersen M."/>
            <person name="Wilbrandt J."/>
            <person name="Misof B."/>
            <person name="Liedtke D."/>
            <person name="Thamm M."/>
            <person name="Scheiner R."/>
            <person name="Schmitt T."/>
            <person name="Niehuis O."/>
        </authorList>
    </citation>
    <scope>NUCLEOTIDE SEQUENCE</scope>
    <source>
        <strain evidence="19">GBR_01_08_01A</strain>
    </source>
</reference>
<evidence type="ECO:0000256" key="8">
    <source>
        <dbReference type="ARBA" id="ARBA00022801"/>
    </source>
</evidence>
<evidence type="ECO:0000256" key="15">
    <source>
        <dbReference type="ARBA" id="ARBA00023172"/>
    </source>
</evidence>
<dbReference type="PANTHER" id="PTHR42648:SF11">
    <property type="entry name" value="TRANSPOSON TY4-P GAG-POL POLYPROTEIN"/>
    <property type="match status" value="1"/>
</dbReference>
<comment type="function">
    <text evidence="1">The aspartyl protease (PR) mediates the proteolytic cleavages of the Gag and Gag-Pol polyproteins after assembly of the VLP.</text>
</comment>
<feature type="region of interest" description="Disordered" evidence="16">
    <location>
        <begin position="1"/>
        <end position="22"/>
    </location>
</feature>
<dbReference type="AlphaFoldDB" id="A0AAD9VI02"/>
<name>A0AAD9VI02_9HYME</name>
<evidence type="ECO:0000256" key="9">
    <source>
        <dbReference type="ARBA" id="ARBA00022840"/>
    </source>
</evidence>
<keyword evidence="10" id="KW-0460">Magnesium</keyword>
<keyword evidence="5" id="KW-0479">Metal-binding</keyword>
<dbReference type="EMBL" id="JAIFRP010004472">
    <property type="protein sequence ID" value="KAK2575254.1"/>
    <property type="molecule type" value="Genomic_DNA"/>
</dbReference>
<keyword evidence="6" id="KW-0547">Nucleotide-binding</keyword>
<dbReference type="SUPFAM" id="SSF53098">
    <property type="entry name" value="Ribonuclease H-like"/>
    <property type="match status" value="1"/>
</dbReference>
<evidence type="ECO:0000256" key="12">
    <source>
        <dbReference type="ARBA" id="ARBA00022918"/>
    </source>
</evidence>